<dbReference type="Pfam" id="PF00672">
    <property type="entry name" value="HAMP"/>
    <property type="match status" value="1"/>
</dbReference>
<dbReference type="SMART" id="SM00304">
    <property type="entry name" value="HAMP"/>
    <property type="match status" value="1"/>
</dbReference>
<evidence type="ECO:0000256" key="4">
    <source>
        <dbReference type="ARBA" id="ARBA00023224"/>
    </source>
</evidence>
<gene>
    <name evidence="10" type="ORF">FE784_17410</name>
</gene>
<dbReference type="PROSITE" id="PS50111">
    <property type="entry name" value="CHEMOTAXIS_TRANSDUC_2"/>
    <property type="match status" value="1"/>
</dbReference>
<keyword evidence="3 7" id="KW-0472">Membrane</keyword>
<comment type="caution">
    <text evidence="10">The sequence shown here is derived from an EMBL/GenBank/DDBJ whole genome shotgun (WGS) entry which is preliminary data.</text>
</comment>
<feature type="transmembrane region" description="Helical" evidence="7">
    <location>
        <begin position="9"/>
        <end position="30"/>
    </location>
</feature>
<dbReference type="SUPFAM" id="SSF58104">
    <property type="entry name" value="Methyl-accepting chemotaxis protein (MCP) signaling domain"/>
    <property type="match status" value="1"/>
</dbReference>
<protein>
    <submittedName>
        <fullName evidence="10">Methyl-accepting chemotaxis protein</fullName>
    </submittedName>
</protein>
<keyword evidence="7" id="KW-0812">Transmembrane</keyword>
<feature type="domain" description="HAMP" evidence="9">
    <location>
        <begin position="65"/>
        <end position="118"/>
    </location>
</feature>
<dbReference type="OrthoDB" id="2489132at2"/>
<dbReference type="EMBL" id="VDCQ01000023">
    <property type="protein sequence ID" value="TNJ64975.1"/>
    <property type="molecule type" value="Genomic_DNA"/>
</dbReference>
<evidence type="ECO:0000256" key="2">
    <source>
        <dbReference type="ARBA" id="ARBA00022475"/>
    </source>
</evidence>
<dbReference type="PANTHER" id="PTHR32089:SF112">
    <property type="entry name" value="LYSOZYME-LIKE PROTEIN-RELATED"/>
    <property type="match status" value="1"/>
</dbReference>
<comment type="similarity">
    <text evidence="5">Belongs to the methyl-accepting chemotaxis (MCP) protein family.</text>
</comment>
<evidence type="ECO:0000313" key="10">
    <source>
        <dbReference type="EMBL" id="TNJ64975.1"/>
    </source>
</evidence>
<keyword evidence="4 6" id="KW-0807">Transducer</keyword>
<dbReference type="CDD" id="cd06225">
    <property type="entry name" value="HAMP"/>
    <property type="match status" value="1"/>
</dbReference>
<dbReference type="InterPro" id="IPR004089">
    <property type="entry name" value="MCPsignal_dom"/>
</dbReference>
<keyword evidence="11" id="KW-1185">Reference proteome</keyword>
<dbReference type="GO" id="GO:0005886">
    <property type="term" value="C:plasma membrane"/>
    <property type="evidence" value="ECO:0007669"/>
    <property type="project" value="UniProtKB-SubCell"/>
</dbReference>
<feature type="domain" description="Methyl-accepting transducer" evidence="8">
    <location>
        <begin position="137"/>
        <end position="408"/>
    </location>
</feature>
<evidence type="ECO:0000259" key="8">
    <source>
        <dbReference type="PROSITE" id="PS50111"/>
    </source>
</evidence>
<dbReference type="PROSITE" id="PS50885">
    <property type="entry name" value="HAMP"/>
    <property type="match status" value="1"/>
</dbReference>
<keyword evidence="2" id="KW-1003">Cell membrane</keyword>
<dbReference type="Gene3D" id="1.10.287.950">
    <property type="entry name" value="Methyl-accepting chemotaxis protein"/>
    <property type="match status" value="1"/>
</dbReference>
<evidence type="ECO:0000256" key="5">
    <source>
        <dbReference type="ARBA" id="ARBA00029447"/>
    </source>
</evidence>
<organism evidence="10 11">
    <name type="scientific">Paenibacillus hemerocallicola</name>
    <dbReference type="NCBI Taxonomy" id="1172614"/>
    <lineage>
        <taxon>Bacteria</taxon>
        <taxon>Bacillati</taxon>
        <taxon>Bacillota</taxon>
        <taxon>Bacilli</taxon>
        <taxon>Bacillales</taxon>
        <taxon>Paenibacillaceae</taxon>
        <taxon>Paenibacillus</taxon>
    </lineage>
</organism>
<evidence type="ECO:0000256" key="6">
    <source>
        <dbReference type="PROSITE-ProRule" id="PRU00284"/>
    </source>
</evidence>
<feature type="transmembrane region" description="Helical" evidence="7">
    <location>
        <begin position="42"/>
        <end position="64"/>
    </location>
</feature>
<reference evidence="10 11" key="1">
    <citation type="submission" date="2019-05" db="EMBL/GenBank/DDBJ databases">
        <title>We sequenced the genome of Paenibacillus hemerocallicola KCTC 33185 for further insight into its adaptation and study the phylogeny of Paenibacillus.</title>
        <authorList>
            <person name="Narsing Rao M.P."/>
        </authorList>
    </citation>
    <scope>NUCLEOTIDE SEQUENCE [LARGE SCALE GENOMIC DNA]</scope>
    <source>
        <strain evidence="10 11">KCTC 33185</strain>
    </source>
</reference>
<sequence>MKFGLVRKLVLGISGVSIITYGTSGFFIFVLKPWLAPNMADWLYICGVLALGILWTSFLGWLAAQFIIRPLLRLSAVVDEAATGNLNVTIPEYRSNDEILQLHRSFGTMLGNLKQIIAELKDSVGVTDQSANSLSSAIGHAAHQIETIAITIDRVAEGASTQAESAQTMFRSVERVTETAGEVSRQAEHAIALSEAMVKTIASSGVTFRSLVGGMTDISVMSEQTLTIVRKLETHAKEIGQISHLVGEIAAQTQLLALNASIEAAHAGEHGLGFSVVADQIRKLATDSSEAGEQINRLVRQMQEQTASVSRETNNQVMLIRQEKTKGEAANRALSEITASADESARALQSIVVHMNGQTEQIRRTFGDAKEIADIAATISEGAFRVADAAQEQTAVMEEISASSDVLRNQAEGLKRKTVVFRL</sequence>
<evidence type="ECO:0000256" key="3">
    <source>
        <dbReference type="ARBA" id="ARBA00023136"/>
    </source>
</evidence>
<dbReference type="SMART" id="SM00283">
    <property type="entry name" value="MA"/>
    <property type="match status" value="1"/>
</dbReference>
<name>A0A5C4T7Y5_9BACL</name>
<evidence type="ECO:0000313" key="11">
    <source>
        <dbReference type="Proteomes" id="UP000307943"/>
    </source>
</evidence>
<dbReference type="Pfam" id="PF00015">
    <property type="entry name" value="MCPsignal"/>
    <property type="match status" value="1"/>
</dbReference>
<evidence type="ECO:0000256" key="7">
    <source>
        <dbReference type="SAM" id="Phobius"/>
    </source>
</evidence>
<comment type="subcellular location">
    <subcellularLocation>
        <location evidence="1">Cell membrane</location>
    </subcellularLocation>
</comment>
<dbReference type="Proteomes" id="UP000307943">
    <property type="component" value="Unassembled WGS sequence"/>
</dbReference>
<proteinExistence type="inferred from homology"/>
<evidence type="ECO:0000259" key="9">
    <source>
        <dbReference type="PROSITE" id="PS50885"/>
    </source>
</evidence>
<keyword evidence="7" id="KW-1133">Transmembrane helix</keyword>
<dbReference type="InterPro" id="IPR003660">
    <property type="entry name" value="HAMP_dom"/>
</dbReference>
<evidence type="ECO:0000256" key="1">
    <source>
        <dbReference type="ARBA" id="ARBA00004236"/>
    </source>
</evidence>
<dbReference type="RefSeq" id="WP_139603506.1">
    <property type="nucleotide sequence ID" value="NZ_VDCQ01000023.1"/>
</dbReference>
<dbReference type="AlphaFoldDB" id="A0A5C4T7Y5"/>
<dbReference type="PANTHER" id="PTHR32089">
    <property type="entry name" value="METHYL-ACCEPTING CHEMOTAXIS PROTEIN MCPB"/>
    <property type="match status" value="1"/>
</dbReference>
<dbReference type="GO" id="GO:0007165">
    <property type="term" value="P:signal transduction"/>
    <property type="evidence" value="ECO:0007669"/>
    <property type="project" value="UniProtKB-KW"/>
</dbReference>
<accession>A0A5C4T7Y5</accession>